<reference evidence="1" key="1">
    <citation type="journal article" date="2021" name="New Phytol.">
        <title>Evolutionary innovations through gain and loss of genes in the ectomycorrhizal Boletales.</title>
        <authorList>
            <person name="Wu G."/>
            <person name="Miyauchi S."/>
            <person name="Morin E."/>
            <person name="Kuo A."/>
            <person name="Drula E."/>
            <person name="Varga T."/>
            <person name="Kohler A."/>
            <person name="Feng B."/>
            <person name="Cao Y."/>
            <person name="Lipzen A."/>
            <person name="Daum C."/>
            <person name="Hundley H."/>
            <person name="Pangilinan J."/>
            <person name="Johnson J."/>
            <person name="Barry K."/>
            <person name="LaButti K."/>
            <person name="Ng V."/>
            <person name="Ahrendt S."/>
            <person name="Min B."/>
            <person name="Choi I.G."/>
            <person name="Park H."/>
            <person name="Plett J.M."/>
            <person name="Magnuson J."/>
            <person name="Spatafora J.W."/>
            <person name="Nagy L.G."/>
            <person name="Henrissat B."/>
            <person name="Grigoriev I.V."/>
            <person name="Yang Z.L."/>
            <person name="Xu J."/>
            <person name="Martin F.M."/>
        </authorList>
    </citation>
    <scope>NUCLEOTIDE SEQUENCE</scope>
    <source>
        <strain evidence="1">ATCC 28755</strain>
    </source>
</reference>
<feature type="non-terminal residue" evidence="1">
    <location>
        <position position="1"/>
    </location>
</feature>
<comment type="caution">
    <text evidence="1">The sequence shown here is derived from an EMBL/GenBank/DDBJ whole genome shotgun (WGS) entry which is preliminary data.</text>
</comment>
<accession>A0ACB8A4Q5</accession>
<proteinExistence type="predicted"/>
<organism evidence="1 2">
    <name type="scientific">Hygrophoropsis aurantiaca</name>
    <dbReference type="NCBI Taxonomy" id="72124"/>
    <lineage>
        <taxon>Eukaryota</taxon>
        <taxon>Fungi</taxon>
        <taxon>Dikarya</taxon>
        <taxon>Basidiomycota</taxon>
        <taxon>Agaricomycotina</taxon>
        <taxon>Agaricomycetes</taxon>
        <taxon>Agaricomycetidae</taxon>
        <taxon>Boletales</taxon>
        <taxon>Coniophorineae</taxon>
        <taxon>Hygrophoropsidaceae</taxon>
        <taxon>Hygrophoropsis</taxon>
    </lineage>
</organism>
<evidence type="ECO:0000313" key="1">
    <source>
        <dbReference type="EMBL" id="KAH7907757.1"/>
    </source>
</evidence>
<sequence length="61" mass="6697">CQMTMISDETKRDKDGEKRDPPTTQASSAVARSSRLPSCKQSSGNQGRQKFDNQRMGAVPP</sequence>
<evidence type="ECO:0000313" key="2">
    <source>
        <dbReference type="Proteomes" id="UP000790377"/>
    </source>
</evidence>
<protein>
    <submittedName>
        <fullName evidence="1">Uncharacterized protein</fullName>
    </submittedName>
</protein>
<gene>
    <name evidence="1" type="ORF">BJ138DRAFT_1014022</name>
</gene>
<dbReference type="Proteomes" id="UP000790377">
    <property type="component" value="Unassembled WGS sequence"/>
</dbReference>
<name>A0ACB8A4Q5_9AGAM</name>
<keyword evidence="2" id="KW-1185">Reference proteome</keyword>
<dbReference type="EMBL" id="MU267874">
    <property type="protein sequence ID" value="KAH7907757.1"/>
    <property type="molecule type" value="Genomic_DNA"/>
</dbReference>